<dbReference type="AlphaFoldDB" id="A0A2S6IC66"/>
<dbReference type="Proteomes" id="UP000239485">
    <property type="component" value="Unassembled WGS sequence"/>
</dbReference>
<sequence>MSAAPETAPGLGLSPQGATEVLALLLAQVGAYGLACRFDGTAERIGTYRDVLDAVEDVALALGTTYAAVLEHLRRIEGRS</sequence>
<proteinExistence type="predicted"/>
<evidence type="ECO:0000313" key="2">
    <source>
        <dbReference type="Proteomes" id="UP000239485"/>
    </source>
</evidence>
<protein>
    <submittedName>
        <fullName evidence="1">Uncharacterized protein</fullName>
    </submittedName>
</protein>
<name>A0A2S6IC66_9ACTN</name>
<reference evidence="1 2" key="1">
    <citation type="submission" date="2018-02" db="EMBL/GenBank/DDBJ databases">
        <title>Genomic Encyclopedia of Archaeal and Bacterial Type Strains, Phase II (KMG-II): from individual species to whole genera.</title>
        <authorList>
            <person name="Goeker M."/>
        </authorList>
    </citation>
    <scope>NUCLEOTIDE SEQUENCE [LARGE SCALE GENOMIC DNA]</scope>
    <source>
        <strain evidence="1 2">DSM 22857</strain>
    </source>
</reference>
<evidence type="ECO:0000313" key="1">
    <source>
        <dbReference type="EMBL" id="PPK90842.1"/>
    </source>
</evidence>
<comment type="caution">
    <text evidence="1">The sequence shown here is derived from an EMBL/GenBank/DDBJ whole genome shotgun (WGS) entry which is preliminary data.</text>
</comment>
<gene>
    <name evidence="1" type="ORF">CLV92_12217</name>
</gene>
<keyword evidence="2" id="KW-1185">Reference proteome</keyword>
<organism evidence="1 2">
    <name type="scientific">Kineococcus xinjiangensis</name>
    <dbReference type="NCBI Taxonomy" id="512762"/>
    <lineage>
        <taxon>Bacteria</taxon>
        <taxon>Bacillati</taxon>
        <taxon>Actinomycetota</taxon>
        <taxon>Actinomycetes</taxon>
        <taxon>Kineosporiales</taxon>
        <taxon>Kineosporiaceae</taxon>
        <taxon>Kineococcus</taxon>
    </lineage>
</organism>
<accession>A0A2S6IC66</accession>
<dbReference type="RefSeq" id="WP_104435733.1">
    <property type="nucleotide sequence ID" value="NZ_PTJD01000022.1"/>
</dbReference>
<dbReference type="EMBL" id="PTJD01000022">
    <property type="protein sequence ID" value="PPK90842.1"/>
    <property type="molecule type" value="Genomic_DNA"/>
</dbReference>